<accession>A0A9P6D4S5</accession>
<dbReference type="PANTHER" id="PTHR24030:SF0">
    <property type="entry name" value="PROTEIN CMSS1"/>
    <property type="match status" value="1"/>
</dbReference>
<keyword evidence="3" id="KW-1185">Reference proteome</keyword>
<protein>
    <recommendedName>
        <fullName evidence="4">U3-containing 90S pre-ribosomal complex subunit-domain containing protein</fullName>
    </recommendedName>
</protein>
<feature type="region of interest" description="Disordered" evidence="1">
    <location>
        <begin position="25"/>
        <end position="91"/>
    </location>
</feature>
<dbReference type="OrthoDB" id="1929311at2759"/>
<dbReference type="GO" id="GO:0030686">
    <property type="term" value="C:90S preribosome"/>
    <property type="evidence" value="ECO:0007669"/>
    <property type="project" value="TreeGrafter"/>
</dbReference>
<dbReference type="PANTHER" id="PTHR24030">
    <property type="entry name" value="PROTEIN CMSS1"/>
    <property type="match status" value="1"/>
</dbReference>
<comment type="caution">
    <text evidence="2">The sequence shown here is derived from an EMBL/GenBank/DDBJ whole genome shotgun (WGS) entry which is preliminary data.</text>
</comment>
<feature type="compositionally biased region" description="Acidic residues" evidence="1">
    <location>
        <begin position="33"/>
        <end position="56"/>
    </location>
</feature>
<dbReference type="GO" id="GO:0005634">
    <property type="term" value="C:nucleus"/>
    <property type="evidence" value="ECO:0007669"/>
    <property type="project" value="TreeGrafter"/>
</dbReference>
<sequence length="311" mass="34373">MKQGGDDLDDDFVLDETVALSGDEGTEAIAHLDDEDVFLDNIDDDEREDDNEDGEQETQNPTITNDADAALLSKKRKRREKEKEKKAKKRKLIESVEAVEGSIAAQSPHDISAYLASMQAKSFPKLSTIELHDLQIPESSIVDTTSWTGARTPNQLVEFITKVLPNLHTRLGQKSKSNGAPTLMYIAGAALRVADITRVLKNKKLQGEKGGDVAKLFAKHFKLAEHATYLKRTKIGTAVGTPGRLGKLLNETDTLNISALSHIILDITYKDAKTRTLLDIPETRDEVFKTVLNNKQILTGIKEGKIQVVLF</sequence>
<evidence type="ECO:0008006" key="4">
    <source>
        <dbReference type="Google" id="ProtNLM"/>
    </source>
</evidence>
<feature type="compositionally biased region" description="Basic residues" evidence="1">
    <location>
        <begin position="73"/>
        <end position="91"/>
    </location>
</feature>
<reference evidence="2" key="1">
    <citation type="submission" date="2020-11" db="EMBL/GenBank/DDBJ databases">
        <authorList>
            <consortium name="DOE Joint Genome Institute"/>
            <person name="Ahrendt S."/>
            <person name="Riley R."/>
            <person name="Andreopoulos W."/>
            <person name="Labutti K."/>
            <person name="Pangilinan J."/>
            <person name="Ruiz-Duenas F.J."/>
            <person name="Barrasa J.M."/>
            <person name="Sanchez-Garcia M."/>
            <person name="Camarero S."/>
            <person name="Miyauchi S."/>
            <person name="Serrano A."/>
            <person name="Linde D."/>
            <person name="Babiker R."/>
            <person name="Drula E."/>
            <person name="Ayuso-Fernandez I."/>
            <person name="Pacheco R."/>
            <person name="Padilla G."/>
            <person name="Ferreira P."/>
            <person name="Barriuso J."/>
            <person name="Kellner H."/>
            <person name="Castanera R."/>
            <person name="Alfaro M."/>
            <person name="Ramirez L."/>
            <person name="Pisabarro A.G."/>
            <person name="Kuo A."/>
            <person name="Tritt A."/>
            <person name="Lipzen A."/>
            <person name="He G."/>
            <person name="Yan M."/>
            <person name="Ng V."/>
            <person name="Cullen D."/>
            <person name="Martin F."/>
            <person name="Rosso M.-N."/>
            <person name="Henrissat B."/>
            <person name="Hibbett D."/>
            <person name="Martinez A.T."/>
            <person name="Grigoriev I.V."/>
        </authorList>
    </citation>
    <scope>NUCLEOTIDE SEQUENCE</scope>
    <source>
        <strain evidence="2">CIRM-BRFM 674</strain>
    </source>
</reference>
<evidence type="ECO:0000256" key="1">
    <source>
        <dbReference type="SAM" id="MobiDB-lite"/>
    </source>
</evidence>
<dbReference type="AlphaFoldDB" id="A0A9P6D4S5"/>
<dbReference type="EMBL" id="MU155150">
    <property type="protein sequence ID" value="KAF9483804.1"/>
    <property type="molecule type" value="Genomic_DNA"/>
</dbReference>
<dbReference type="Pfam" id="PF14617">
    <property type="entry name" value="CMS1"/>
    <property type="match status" value="1"/>
</dbReference>
<proteinExistence type="predicted"/>
<name>A0A9P6D4S5_9AGAR</name>
<dbReference type="Proteomes" id="UP000807469">
    <property type="component" value="Unassembled WGS sequence"/>
</dbReference>
<organism evidence="2 3">
    <name type="scientific">Pholiota conissans</name>
    <dbReference type="NCBI Taxonomy" id="109636"/>
    <lineage>
        <taxon>Eukaryota</taxon>
        <taxon>Fungi</taxon>
        <taxon>Dikarya</taxon>
        <taxon>Basidiomycota</taxon>
        <taxon>Agaricomycotina</taxon>
        <taxon>Agaricomycetes</taxon>
        <taxon>Agaricomycetidae</taxon>
        <taxon>Agaricales</taxon>
        <taxon>Agaricineae</taxon>
        <taxon>Strophariaceae</taxon>
        <taxon>Pholiota</taxon>
    </lineage>
</organism>
<dbReference type="InterPro" id="IPR032704">
    <property type="entry name" value="Cms1"/>
</dbReference>
<evidence type="ECO:0000313" key="3">
    <source>
        <dbReference type="Proteomes" id="UP000807469"/>
    </source>
</evidence>
<gene>
    <name evidence="2" type="ORF">BDN70DRAFT_851145</name>
</gene>
<evidence type="ECO:0000313" key="2">
    <source>
        <dbReference type="EMBL" id="KAF9483804.1"/>
    </source>
</evidence>